<dbReference type="EMBL" id="BTRK01000002">
    <property type="protein sequence ID" value="GMR39273.1"/>
    <property type="molecule type" value="Genomic_DNA"/>
</dbReference>
<reference evidence="2" key="1">
    <citation type="submission" date="2022-10" db="EMBL/GenBank/DDBJ databases">
        <title>Genome assembly of Pristionchus species.</title>
        <authorList>
            <person name="Yoshida K."/>
            <person name="Sommer R.J."/>
        </authorList>
    </citation>
    <scope>NUCLEOTIDE SEQUENCE [LARGE SCALE GENOMIC DNA]</scope>
    <source>
        <strain evidence="2">RS5460</strain>
    </source>
</reference>
<protein>
    <submittedName>
        <fullName evidence="1">Uncharacterized protein</fullName>
    </submittedName>
</protein>
<accession>A0AAN5C6H5</accession>
<evidence type="ECO:0000313" key="2">
    <source>
        <dbReference type="Proteomes" id="UP001328107"/>
    </source>
</evidence>
<gene>
    <name evidence="1" type="ORF">PMAYCL1PPCAC_09468</name>
</gene>
<keyword evidence="2" id="KW-1185">Reference proteome</keyword>
<comment type="caution">
    <text evidence="1">The sequence shown here is derived from an EMBL/GenBank/DDBJ whole genome shotgun (WGS) entry which is preliminary data.</text>
</comment>
<feature type="non-terminal residue" evidence="1">
    <location>
        <position position="1"/>
    </location>
</feature>
<dbReference type="AlphaFoldDB" id="A0AAN5C6H5"/>
<name>A0AAN5C6H5_9BILA</name>
<feature type="non-terminal residue" evidence="1">
    <location>
        <position position="94"/>
    </location>
</feature>
<sequence>ERYCIKCTTFSGSICLTNVEFFNSFHWNSWPVSIHNLKKWRKQSVRCVFCLCMVWVRLVGRVIGNFSLSFGIPLKGGESLDRWNGESVWKRREP</sequence>
<organism evidence="1 2">
    <name type="scientific">Pristionchus mayeri</name>
    <dbReference type="NCBI Taxonomy" id="1317129"/>
    <lineage>
        <taxon>Eukaryota</taxon>
        <taxon>Metazoa</taxon>
        <taxon>Ecdysozoa</taxon>
        <taxon>Nematoda</taxon>
        <taxon>Chromadorea</taxon>
        <taxon>Rhabditida</taxon>
        <taxon>Rhabditina</taxon>
        <taxon>Diplogasteromorpha</taxon>
        <taxon>Diplogasteroidea</taxon>
        <taxon>Neodiplogasteridae</taxon>
        <taxon>Pristionchus</taxon>
    </lineage>
</organism>
<proteinExistence type="predicted"/>
<evidence type="ECO:0000313" key="1">
    <source>
        <dbReference type="EMBL" id="GMR39273.1"/>
    </source>
</evidence>
<dbReference type="Proteomes" id="UP001328107">
    <property type="component" value="Unassembled WGS sequence"/>
</dbReference>